<reference evidence="2 3" key="1">
    <citation type="submission" date="2014-10" db="EMBL/GenBank/DDBJ databases">
        <title>Draft genome of the hookworm Ancylostoma caninum.</title>
        <authorList>
            <person name="Mitreva M."/>
        </authorList>
    </citation>
    <scope>NUCLEOTIDE SEQUENCE [LARGE SCALE GENOMIC DNA]</scope>
    <source>
        <strain evidence="2 3">Baltimore</strain>
    </source>
</reference>
<feature type="compositionally biased region" description="Polar residues" evidence="1">
    <location>
        <begin position="1"/>
        <end position="10"/>
    </location>
</feature>
<evidence type="ECO:0000256" key="1">
    <source>
        <dbReference type="SAM" id="MobiDB-lite"/>
    </source>
</evidence>
<accession>A0A368H8R8</accession>
<dbReference type="AlphaFoldDB" id="A0A368H8R8"/>
<feature type="region of interest" description="Disordered" evidence="1">
    <location>
        <begin position="1"/>
        <end position="32"/>
    </location>
</feature>
<evidence type="ECO:0000313" key="2">
    <source>
        <dbReference type="EMBL" id="RCN52982.1"/>
    </source>
</evidence>
<comment type="caution">
    <text evidence="2">The sequence shown here is derived from an EMBL/GenBank/DDBJ whole genome shotgun (WGS) entry which is preliminary data.</text>
</comment>
<gene>
    <name evidence="2" type="ORF">ANCCAN_00978</name>
</gene>
<organism evidence="2 3">
    <name type="scientific">Ancylostoma caninum</name>
    <name type="common">Dog hookworm</name>
    <dbReference type="NCBI Taxonomy" id="29170"/>
    <lineage>
        <taxon>Eukaryota</taxon>
        <taxon>Metazoa</taxon>
        <taxon>Ecdysozoa</taxon>
        <taxon>Nematoda</taxon>
        <taxon>Chromadorea</taxon>
        <taxon>Rhabditida</taxon>
        <taxon>Rhabditina</taxon>
        <taxon>Rhabditomorpha</taxon>
        <taxon>Strongyloidea</taxon>
        <taxon>Ancylostomatidae</taxon>
        <taxon>Ancylostomatinae</taxon>
        <taxon>Ancylostoma</taxon>
    </lineage>
</organism>
<evidence type="ECO:0000313" key="3">
    <source>
        <dbReference type="Proteomes" id="UP000252519"/>
    </source>
</evidence>
<dbReference type="OrthoDB" id="5847697at2759"/>
<sequence>MGNSKSTAPQIGSEGGEKPPSPVIVPSRTSSDTSIMRTSHCYCRISNKSKPLKDNACLFDPKVKMKLVTTETHPITYSRYQPVRLIDPIEGITEVTQKPLENDAGTEEQNFLTPFHPILHAVSYAHWHAKMIEELIRNKDFVE</sequence>
<dbReference type="EMBL" id="JOJR01000004">
    <property type="protein sequence ID" value="RCN52982.1"/>
    <property type="molecule type" value="Genomic_DNA"/>
</dbReference>
<name>A0A368H8R8_ANCCA</name>
<dbReference type="Proteomes" id="UP000252519">
    <property type="component" value="Unassembled WGS sequence"/>
</dbReference>
<proteinExistence type="predicted"/>
<keyword evidence="3" id="KW-1185">Reference proteome</keyword>
<protein>
    <submittedName>
        <fullName evidence="2">Uncharacterized protein</fullName>
    </submittedName>
</protein>
<dbReference type="STRING" id="29170.A0A368H8R8"/>